<gene>
    <name evidence="1" type="ORF">G4Y79_10335</name>
</gene>
<proteinExistence type="predicted"/>
<dbReference type="EMBL" id="CP062983">
    <property type="protein sequence ID" value="QPC84751.1"/>
    <property type="molecule type" value="Genomic_DNA"/>
</dbReference>
<name>A0A7S8IGG7_9CHLR</name>
<organism evidence="1 2">
    <name type="scientific">Phototrophicus methaneseepsis</name>
    <dbReference type="NCBI Taxonomy" id="2710758"/>
    <lineage>
        <taxon>Bacteria</taxon>
        <taxon>Bacillati</taxon>
        <taxon>Chloroflexota</taxon>
        <taxon>Candidatus Thermofontia</taxon>
        <taxon>Phototrophicales</taxon>
        <taxon>Phototrophicaceae</taxon>
        <taxon>Phototrophicus</taxon>
    </lineage>
</organism>
<evidence type="ECO:0000313" key="1">
    <source>
        <dbReference type="EMBL" id="QPC84751.1"/>
    </source>
</evidence>
<dbReference type="AlphaFoldDB" id="A0A7S8IGG7"/>
<reference evidence="1 2" key="1">
    <citation type="submission" date="2020-02" db="EMBL/GenBank/DDBJ databases">
        <authorList>
            <person name="Zheng R.K."/>
            <person name="Sun C.M."/>
        </authorList>
    </citation>
    <scope>NUCLEOTIDE SEQUENCE [LARGE SCALE GENOMIC DNA]</scope>
    <source>
        <strain evidence="2">rifampicinis</strain>
    </source>
</reference>
<dbReference type="RefSeq" id="WP_195172814.1">
    <property type="nucleotide sequence ID" value="NZ_CP062983.1"/>
</dbReference>
<sequence length="258" mass="30113">MSWNYIFIIELDGSENASERFLDIVDTVSQSTAFDHALPIKLEVTNEQQHTSDLNLGKRGARDDALGVFRRLADEHYQEDVRYSLTYQMPLYVQLWEDEIPAKQKNYRQFIVQGYREFGVPTELYYNAGDARHYRSGRTQQLNLGLLMKELLFIAQEMRARTIRGLNIHNDVEAHRHSVVFHRELDGFLLDLYTITGEHHGLTDRTREIALDAMFDPRANLRLEETDDLPILVSKDGSTGDLRAFYEILLHLLREKNR</sequence>
<evidence type="ECO:0000313" key="2">
    <source>
        <dbReference type="Proteomes" id="UP000594468"/>
    </source>
</evidence>
<accession>A0A7S8IGG7</accession>
<dbReference type="KEGG" id="pmet:G4Y79_10335"/>
<keyword evidence="2" id="KW-1185">Reference proteome</keyword>
<dbReference type="Proteomes" id="UP000594468">
    <property type="component" value="Chromosome"/>
</dbReference>
<protein>
    <submittedName>
        <fullName evidence="1">Uncharacterized protein</fullName>
    </submittedName>
</protein>